<dbReference type="AlphaFoldDB" id="A0A0W8DHG4"/>
<reference evidence="2 3" key="1">
    <citation type="submission" date="2015-11" db="EMBL/GenBank/DDBJ databases">
        <title>Genomes and virulence difference between two physiological races of Phytophthora nicotianae.</title>
        <authorList>
            <person name="Liu H."/>
            <person name="Ma X."/>
            <person name="Yu H."/>
            <person name="Fang D."/>
            <person name="Li Y."/>
            <person name="Wang X."/>
            <person name="Wang W."/>
            <person name="Dong Y."/>
            <person name="Xiao B."/>
        </authorList>
    </citation>
    <scope>NUCLEOTIDE SEQUENCE [LARGE SCALE GENOMIC DNA]</scope>
    <source>
        <strain evidence="3">race 1</strain>
    </source>
</reference>
<dbReference type="Proteomes" id="UP000054636">
    <property type="component" value="Unassembled WGS sequence"/>
</dbReference>
<protein>
    <submittedName>
        <fullName evidence="2">Uncharacterized protein</fullName>
    </submittedName>
</protein>
<comment type="caution">
    <text evidence="2">The sequence shown here is derived from an EMBL/GenBank/DDBJ whole genome shotgun (WGS) entry which is preliminary data.</text>
</comment>
<feature type="region of interest" description="Disordered" evidence="1">
    <location>
        <begin position="97"/>
        <end position="135"/>
    </location>
</feature>
<gene>
    <name evidence="2" type="ORF">AM588_10008943</name>
</gene>
<evidence type="ECO:0000313" key="3">
    <source>
        <dbReference type="Proteomes" id="UP000054636"/>
    </source>
</evidence>
<feature type="compositionally biased region" description="Low complexity" evidence="1">
    <location>
        <begin position="125"/>
        <end position="135"/>
    </location>
</feature>
<evidence type="ECO:0000313" key="2">
    <source>
        <dbReference type="EMBL" id="KUF95789.1"/>
    </source>
</evidence>
<sequence>MARFRPTLTDQEITARIYSEGKRAAETYQEYADRLLMMADGLTGGLESVSNAQHALATFLRLAWPQRKDILQTHIRGKPGAPTELLNDAVHFLSELSQSDGRRDDYKRRKLSDGSRTPRPDTKAKPAASKPTPKK</sequence>
<feature type="compositionally biased region" description="Basic and acidic residues" evidence="1">
    <location>
        <begin position="100"/>
        <end position="124"/>
    </location>
</feature>
<organism evidence="2 3">
    <name type="scientific">Phytophthora nicotianae</name>
    <name type="common">Potato buckeye rot agent</name>
    <name type="synonym">Phytophthora parasitica</name>
    <dbReference type="NCBI Taxonomy" id="4792"/>
    <lineage>
        <taxon>Eukaryota</taxon>
        <taxon>Sar</taxon>
        <taxon>Stramenopiles</taxon>
        <taxon>Oomycota</taxon>
        <taxon>Peronosporomycetes</taxon>
        <taxon>Peronosporales</taxon>
        <taxon>Peronosporaceae</taxon>
        <taxon>Phytophthora</taxon>
    </lineage>
</organism>
<accession>A0A0W8DHG4</accession>
<dbReference type="EMBL" id="LNFP01000205">
    <property type="protein sequence ID" value="KUF95789.1"/>
    <property type="molecule type" value="Genomic_DNA"/>
</dbReference>
<proteinExistence type="predicted"/>
<evidence type="ECO:0000256" key="1">
    <source>
        <dbReference type="SAM" id="MobiDB-lite"/>
    </source>
</evidence>
<name>A0A0W8DHG4_PHYNI</name>